<protein>
    <submittedName>
        <fullName evidence="1">Uncharacterized protein</fullName>
    </submittedName>
</protein>
<gene>
    <name evidence="1" type="ORF">JOQ06_000617</name>
</gene>
<reference evidence="1" key="1">
    <citation type="submission" date="2022-11" db="EMBL/GenBank/DDBJ databases">
        <title>Chromosome-level genome of Pogonophryne albipinna.</title>
        <authorList>
            <person name="Jo E."/>
        </authorList>
    </citation>
    <scope>NUCLEOTIDE SEQUENCE</scope>
    <source>
        <strain evidence="1">SGF0006</strain>
        <tissue evidence="1">Muscle</tissue>
    </source>
</reference>
<dbReference type="EMBL" id="JAPTMU010000023">
    <property type="protein sequence ID" value="KAJ4924377.1"/>
    <property type="molecule type" value="Genomic_DNA"/>
</dbReference>
<feature type="non-terminal residue" evidence="1">
    <location>
        <position position="135"/>
    </location>
</feature>
<proteinExistence type="predicted"/>
<organism evidence="1 2">
    <name type="scientific">Pogonophryne albipinna</name>
    <dbReference type="NCBI Taxonomy" id="1090488"/>
    <lineage>
        <taxon>Eukaryota</taxon>
        <taxon>Metazoa</taxon>
        <taxon>Chordata</taxon>
        <taxon>Craniata</taxon>
        <taxon>Vertebrata</taxon>
        <taxon>Euteleostomi</taxon>
        <taxon>Actinopterygii</taxon>
        <taxon>Neopterygii</taxon>
        <taxon>Teleostei</taxon>
        <taxon>Neoteleostei</taxon>
        <taxon>Acanthomorphata</taxon>
        <taxon>Eupercaria</taxon>
        <taxon>Perciformes</taxon>
        <taxon>Notothenioidei</taxon>
        <taxon>Pogonophryne</taxon>
    </lineage>
</organism>
<evidence type="ECO:0000313" key="2">
    <source>
        <dbReference type="Proteomes" id="UP001219934"/>
    </source>
</evidence>
<name>A0AAD6AGM4_9TELE</name>
<feature type="non-terminal residue" evidence="1">
    <location>
        <position position="1"/>
    </location>
</feature>
<dbReference type="Proteomes" id="UP001219934">
    <property type="component" value="Unassembled WGS sequence"/>
</dbReference>
<comment type="caution">
    <text evidence="1">The sequence shown here is derived from an EMBL/GenBank/DDBJ whole genome shotgun (WGS) entry which is preliminary data.</text>
</comment>
<evidence type="ECO:0000313" key="1">
    <source>
        <dbReference type="EMBL" id="KAJ4924377.1"/>
    </source>
</evidence>
<dbReference type="AlphaFoldDB" id="A0AAD6AGM4"/>
<accession>A0AAD6AGM4</accession>
<sequence length="135" mass="15233">CTLSIPVGFHLLAPSKEQHTGDVIAELPAGEKVGGNRREYVSMKPLQSTVFSPDRYLATFFWMPVFLGTAWQIRAPMNKLQRRRSRNYFDLASFPQARASNYIPVPGLKQPSPPTMSDYYLICGMYRVCGGRIAM</sequence>
<keyword evidence="2" id="KW-1185">Reference proteome</keyword>